<keyword evidence="4" id="KW-1134">Transmembrane beta strand</keyword>
<dbReference type="AlphaFoldDB" id="A0A671UVK0"/>
<comment type="subcellular location">
    <subcellularLocation>
        <location evidence="2">Cell membrane</location>
        <topology evidence="2">Multi-pass membrane protein</topology>
    </subcellularLocation>
    <subcellularLocation>
        <location evidence="1">Cytoplasm</location>
    </subcellularLocation>
</comment>
<evidence type="ECO:0000313" key="14">
    <source>
        <dbReference type="Ensembl" id="ENSSAUP00010018472.1"/>
    </source>
</evidence>
<feature type="domain" description="Gasdermin PUB" evidence="13">
    <location>
        <begin position="269"/>
        <end position="446"/>
    </location>
</feature>
<dbReference type="GO" id="GO:0070269">
    <property type="term" value="P:pyroptotic inflammatory response"/>
    <property type="evidence" value="ECO:0007669"/>
    <property type="project" value="Ensembl"/>
</dbReference>
<comment type="similarity">
    <text evidence="3">Belongs to the gasdermin family.</text>
</comment>
<evidence type="ECO:0000256" key="1">
    <source>
        <dbReference type="ARBA" id="ARBA00004496"/>
    </source>
</evidence>
<evidence type="ECO:0000256" key="7">
    <source>
        <dbReference type="ARBA" id="ARBA00022590"/>
    </source>
</evidence>
<keyword evidence="9" id="KW-0472">Membrane</keyword>
<evidence type="ECO:0000256" key="4">
    <source>
        <dbReference type="ARBA" id="ARBA00022452"/>
    </source>
</evidence>
<dbReference type="InParanoid" id="A0A671UVK0"/>
<evidence type="ECO:0000256" key="8">
    <source>
        <dbReference type="ARBA" id="ARBA00022692"/>
    </source>
</evidence>
<protein>
    <submittedName>
        <fullName evidence="14">Gasdermin Eb</fullName>
    </submittedName>
</protein>
<keyword evidence="8" id="KW-0812">Transmembrane</keyword>
<proteinExistence type="inferred from homology"/>
<dbReference type="GO" id="GO:0042472">
    <property type="term" value="P:inner ear morphogenesis"/>
    <property type="evidence" value="ECO:0007669"/>
    <property type="project" value="Ensembl"/>
</dbReference>
<dbReference type="PANTHER" id="PTHR15207">
    <property type="entry name" value="NONSYNDROMIC HEARING IMPAIRMENT PROTEIN"/>
    <property type="match status" value="1"/>
</dbReference>
<keyword evidence="6" id="KW-0963">Cytoplasm</keyword>
<keyword evidence="10" id="KW-0564">Palmitate</keyword>
<dbReference type="FunCoup" id="A0A671UVK0">
    <property type="interactions" value="1021"/>
</dbReference>
<evidence type="ECO:0000259" key="12">
    <source>
        <dbReference type="Pfam" id="PF04598"/>
    </source>
</evidence>
<gene>
    <name evidence="14" type="primary">GSDME</name>
    <name evidence="14" type="synonym">gsdmeb</name>
</gene>
<keyword evidence="7" id="KW-1210">Necrosis</keyword>
<dbReference type="InterPro" id="IPR042377">
    <property type="entry name" value="GSDME"/>
</dbReference>
<keyword evidence="15" id="KW-1185">Reference proteome</keyword>
<dbReference type="InterPro" id="IPR041263">
    <property type="entry name" value="Gasdermin_PUB"/>
</dbReference>
<dbReference type="GO" id="GO:0005886">
    <property type="term" value="C:plasma membrane"/>
    <property type="evidence" value="ECO:0007669"/>
    <property type="project" value="UniProtKB-SubCell"/>
</dbReference>
<dbReference type="OrthoDB" id="8815334at2759"/>
<sequence>MFATATRNFVEEVDHGGLLIPVSSLNDSICVLTVVVKRKQFWFWQRPKYIPTDFDLTDILTGDTPIKPGIIETDFIKFNGTYGENIKGNVDANFVNVSSVTLEGKESSKLQSSFGSLKKEEVDVQKLLRDSKDRLLDMSHSLVQQTKEKHKQSFGVVKERIVTTQPCSVIEEVQQGGQCGGGLSLCGPKNPKVSLKQNGSLSKDSNVTMEIPVHTTIAYALIELEIKHDGHYELCLMSDTNGGFEVDGPVWKRLVGASGSPTDTSENSRLRQELERLSDHFQLLSALPATTKSSLLQNITKVMEARSAVSSLQSVLDQMCLGKTPDLGDITTTGSLKQNTQAILDLLEQSGQVKSAQAGQSTSLLTALHLITSAIDEMTNDCIAILGMCCSLYVLPCLELLVQCVSGKGDMPLSSAGSATLTEDIYEKTEHLFASSNVSLKKDGDKVKMEINQQPGHLPLVLCIAVRGLASLAHSD</sequence>
<dbReference type="Ensembl" id="ENSSAUT00010019515.1">
    <property type="protein sequence ID" value="ENSSAUP00010018472.1"/>
    <property type="gene ID" value="ENSSAUG00010008345.1"/>
</dbReference>
<reference evidence="14" key="3">
    <citation type="submission" date="2025-09" db="UniProtKB">
        <authorList>
            <consortium name="Ensembl"/>
        </authorList>
    </citation>
    <scope>IDENTIFICATION</scope>
</reference>
<reference evidence="14" key="1">
    <citation type="submission" date="2021-04" db="EMBL/GenBank/DDBJ databases">
        <authorList>
            <consortium name="Wellcome Sanger Institute Data Sharing"/>
        </authorList>
    </citation>
    <scope>NUCLEOTIDE SEQUENCE [LARGE SCALE GENOMIC DNA]</scope>
</reference>
<keyword evidence="11" id="KW-0449">Lipoprotein</keyword>
<accession>A0A671UVK0</accession>
<name>A0A671UVK0_SPAAU</name>
<dbReference type="GeneID" id="115566879"/>
<dbReference type="InterPro" id="IPR040460">
    <property type="entry name" value="Gasdermin_pore"/>
</dbReference>
<dbReference type="Pfam" id="PF17708">
    <property type="entry name" value="Gasdermin_C"/>
    <property type="match status" value="1"/>
</dbReference>
<dbReference type="RefSeq" id="XP_030248788.1">
    <property type="nucleotide sequence ID" value="XM_030392928.1"/>
</dbReference>
<evidence type="ECO:0000259" key="13">
    <source>
        <dbReference type="Pfam" id="PF17708"/>
    </source>
</evidence>
<evidence type="ECO:0000256" key="11">
    <source>
        <dbReference type="ARBA" id="ARBA00023288"/>
    </source>
</evidence>
<dbReference type="GO" id="GO:0005737">
    <property type="term" value="C:cytoplasm"/>
    <property type="evidence" value="ECO:0007669"/>
    <property type="project" value="UniProtKB-SubCell"/>
</dbReference>
<dbReference type="GO" id="GO:0009617">
    <property type="term" value="P:response to bacterium"/>
    <property type="evidence" value="ECO:0007669"/>
    <property type="project" value="Ensembl"/>
</dbReference>
<reference evidence="14" key="2">
    <citation type="submission" date="2025-08" db="UniProtKB">
        <authorList>
            <consortium name="Ensembl"/>
        </authorList>
    </citation>
    <scope>IDENTIFICATION</scope>
</reference>
<evidence type="ECO:0000313" key="15">
    <source>
        <dbReference type="Proteomes" id="UP000472265"/>
    </source>
</evidence>
<dbReference type="GO" id="GO:0012501">
    <property type="term" value="P:programmed cell death"/>
    <property type="evidence" value="ECO:0007669"/>
    <property type="project" value="UniProtKB-KW"/>
</dbReference>
<evidence type="ECO:0000256" key="10">
    <source>
        <dbReference type="ARBA" id="ARBA00023139"/>
    </source>
</evidence>
<dbReference type="GeneTree" id="ENSGT00940000155880"/>
<evidence type="ECO:0000256" key="5">
    <source>
        <dbReference type="ARBA" id="ARBA00022475"/>
    </source>
</evidence>
<evidence type="ECO:0000256" key="9">
    <source>
        <dbReference type="ARBA" id="ARBA00023136"/>
    </source>
</evidence>
<evidence type="ECO:0000256" key="3">
    <source>
        <dbReference type="ARBA" id="ARBA00009279"/>
    </source>
</evidence>
<organism evidence="14 15">
    <name type="scientific">Sparus aurata</name>
    <name type="common">Gilthead sea bream</name>
    <dbReference type="NCBI Taxonomy" id="8175"/>
    <lineage>
        <taxon>Eukaryota</taxon>
        <taxon>Metazoa</taxon>
        <taxon>Chordata</taxon>
        <taxon>Craniata</taxon>
        <taxon>Vertebrata</taxon>
        <taxon>Euteleostomi</taxon>
        <taxon>Actinopterygii</taxon>
        <taxon>Neopterygii</taxon>
        <taxon>Teleostei</taxon>
        <taxon>Neoteleostei</taxon>
        <taxon>Acanthomorphata</taxon>
        <taxon>Eupercaria</taxon>
        <taxon>Spariformes</taxon>
        <taxon>Sparidae</taxon>
        <taxon>Sparus</taxon>
    </lineage>
</organism>
<evidence type="ECO:0000256" key="2">
    <source>
        <dbReference type="ARBA" id="ARBA00004651"/>
    </source>
</evidence>
<dbReference type="OMA" id="EMTNDCL"/>
<keyword evidence="5" id="KW-1003">Cell membrane</keyword>
<feature type="domain" description="Gasdermin pore forming" evidence="12">
    <location>
        <begin position="1"/>
        <end position="245"/>
    </location>
</feature>
<evidence type="ECO:0000256" key="6">
    <source>
        <dbReference type="ARBA" id="ARBA00022490"/>
    </source>
</evidence>
<dbReference type="PANTHER" id="PTHR15207:SF3">
    <property type="entry name" value="DEAFNESS, AUTOSOMAL DOMINANT 5-RELATED"/>
    <property type="match status" value="1"/>
</dbReference>
<dbReference type="Pfam" id="PF04598">
    <property type="entry name" value="Gasdermin"/>
    <property type="match status" value="1"/>
</dbReference>
<dbReference type="Proteomes" id="UP000472265">
    <property type="component" value="Chromosome 17"/>
</dbReference>